<dbReference type="InterPro" id="IPR051202">
    <property type="entry name" value="Peptidase_C40"/>
</dbReference>
<dbReference type="AlphaFoldDB" id="A0A398CJ55"/>
<dbReference type="SUPFAM" id="SSF54001">
    <property type="entry name" value="Cysteine proteinases"/>
    <property type="match status" value="1"/>
</dbReference>
<dbReference type="OrthoDB" id="9813118at2"/>
<keyword evidence="2" id="KW-0645">Protease</keyword>
<keyword evidence="5" id="KW-0732">Signal</keyword>
<dbReference type="PANTHER" id="PTHR47053">
    <property type="entry name" value="MUREIN DD-ENDOPEPTIDASE MEPH-RELATED"/>
    <property type="match status" value="1"/>
</dbReference>
<dbReference type="InterPro" id="IPR000064">
    <property type="entry name" value="NLP_P60_dom"/>
</dbReference>
<name>A0A398CJ55_9BACL</name>
<accession>A0A398CJ55</accession>
<dbReference type="InterPro" id="IPR038765">
    <property type="entry name" value="Papain-like_cys_pep_sf"/>
</dbReference>
<comment type="caution">
    <text evidence="7">The sequence shown here is derived from an EMBL/GenBank/DDBJ whole genome shotgun (WGS) entry which is preliminary data.</text>
</comment>
<gene>
    <name evidence="7" type="ORF">D3H35_15415</name>
</gene>
<dbReference type="EMBL" id="QXJM01000039">
    <property type="protein sequence ID" value="RIE02142.1"/>
    <property type="molecule type" value="Genomic_DNA"/>
</dbReference>
<dbReference type="GO" id="GO:0006508">
    <property type="term" value="P:proteolysis"/>
    <property type="evidence" value="ECO:0007669"/>
    <property type="project" value="UniProtKB-KW"/>
</dbReference>
<keyword evidence="4" id="KW-0788">Thiol protease</keyword>
<dbReference type="PROSITE" id="PS51935">
    <property type="entry name" value="NLPC_P60"/>
    <property type="match status" value="1"/>
</dbReference>
<evidence type="ECO:0000256" key="2">
    <source>
        <dbReference type="ARBA" id="ARBA00022670"/>
    </source>
</evidence>
<feature type="signal peptide" evidence="5">
    <location>
        <begin position="1"/>
        <end position="34"/>
    </location>
</feature>
<sequence>MNHLQAWKKLLIGTACFAVIAAGSTAAASPSTFAATTSATASASSTAAQKADKLIAKAKSLQGKVRYKYGVNSPSTYTFDCSAFTKYIFASQGVTLKWGSSAQSKQGTYVSKNNLRKGDLVFFSVGTPGKINHVGIYIGSGKFIHNTIGGSVNGVIISDLNSGNYPKRYITARRVL</sequence>
<dbReference type="PANTHER" id="PTHR47053:SF1">
    <property type="entry name" value="MUREIN DD-ENDOPEPTIDASE MEPH-RELATED"/>
    <property type="match status" value="1"/>
</dbReference>
<feature type="domain" description="NlpC/P60" evidence="6">
    <location>
        <begin position="48"/>
        <end position="176"/>
    </location>
</feature>
<dbReference type="Proteomes" id="UP000266340">
    <property type="component" value="Unassembled WGS sequence"/>
</dbReference>
<proteinExistence type="inferred from homology"/>
<feature type="chain" id="PRO_5039561613" evidence="5">
    <location>
        <begin position="35"/>
        <end position="176"/>
    </location>
</feature>
<evidence type="ECO:0000259" key="6">
    <source>
        <dbReference type="PROSITE" id="PS51935"/>
    </source>
</evidence>
<protein>
    <submittedName>
        <fullName evidence="7">NlpC/P60 family protein</fullName>
    </submittedName>
</protein>
<evidence type="ECO:0000256" key="4">
    <source>
        <dbReference type="ARBA" id="ARBA00022807"/>
    </source>
</evidence>
<organism evidence="7 8">
    <name type="scientific">Cohnella faecalis</name>
    <dbReference type="NCBI Taxonomy" id="2315694"/>
    <lineage>
        <taxon>Bacteria</taxon>
        <taxon>Bacillati</taxon>
        <taxon>Bacillota</taxon>
        <taxon>Bacilli</taxon>
        <taxon>Bacillales</taxon>
        <taxon>Paenibacillaceae</taxon>
        <taxon>Cohnella</taxon>
    </lineage>
</organism>
<comment type="similarity">
    <text evidence="1">Belongs to the peptidase C40 family.</text>
</comment>
<reference evidence="7 8" key="1">
    <citation type="submission" date="2018-09" db="EMBL/GenBank/DDBJ databases">
        <title>Cohnella cavernae sp. nov., isolated from a karst cave.</title>
        <authorList>
            <person name="Zhu H."/>
        </authorList>
    </citation>
    <scope>NUCLEOTIDE SEQUENCE [LARGE SCALE GENOMIC DNA]</scope>
    <source>
        <strain evidence="7 8">K2E09-144</strain>
    </source>
</reference>
<dbReference type="Gene3D" id="3.90.1720.10">
    <property type="entry name" value="endopeptidase domain like (from Nostoc punctiforme)"/>
    <property type="match status" value="1"/>
</dbReference>
<evidence type="ECO:0000313" key="7">
    <source>
        <dbReference type="EMBL" id="RIE02142.1"/>
    </source>
</evidence>
<evidence type="ECO:0000313" key="8">
    <source>
        <dbReference type="Proteomes" id="UP000266340"/>
    </source>
</evidence>
<dbReference type="GO" id="GO:0008234">
    <property type="term" value="F:cysteine-type peptidase activity"/>
    <property type="evidence" value="ECO:0007669"/>
    <property type="project" value="UniProtKB-KW"/>
</dbReference>
<keyword evidence="3" id="KW-0378">Hydrolase</keyword>
<evidence type="ECO:0000256" key="5">
    <source>
        <dbReference type="SAM" id="SignalP"/>
    </source>
</evidence>
<keyword evidence="8" id="KW-1185">Reference proteome</keyword>
<evidence type="ECO:0000256" key="3">
    <source>
        <dbReference type="ARBA" id="ARBA00022801"/>
    </source>
</evidence>
<dbReference type="RefSeq" id="WP_119150181.1">
    <property type="nucleotide sequence ID" value="NZ_JBHSOV010000009.1"/>
</dbReference>
<dbReference type="Pfam" id="PF00877">
    <property type="entry name" value="NLPC_P60"/>
    <property type="match status" value="1"/>
</dbReference>
<evidence type="ECO:0000256" key="1">
    <source>
        <dbReference type="ARBA" id="ARBA00007074"/>
    </source>
</evidence>